<dbReference type="PROSITE" id="PS50850">
    <property type="entry name" value="MFS"/>
    <property type="match status" value="1"/>
</dbReference>
<protein>
    <submittedName>
        <fullName evidence="9">MFS transporter</fullName>
    </submittedName>
</protein>
<dbReference type="Proteomes" id="UP000594468">
    <property type="component" value="Chromosome"/>
</dbReference>
<feature type="transmembrane region" description="Helical" evidence="7">
    <location>
        <begin position="34"/>
        <end position="58"/>
    </location>
</feature>
<keyword evidence="10" id="KW-1185">Reference proteome</keyword>
<feature type="transmembrane region" description="Helical" evidence="7">
    <location>
        <begin position="156"/>
        <end position="178"/>
    </location>
</feature>
<evidence type="ECO:0000313" key="10">
    <source>
        <dbReference type="Proteomes" id="UP000594468"/>
    </source>
</evidence>
<dbReference type="KEGG" id="pmet:G4Y79_12910"/>
<dbReference type="GO" id="GO:0022857">
    <property type="term" value="F:transmembrane transporter activity"/>
    <property type="evidence" value="ECO:0007669"/>
    <property type="project" value="InterPro"/>
</dbReference>
<evidence type="ECO:0000313" key="9">
    <source>
        <dbReference type="EMBL" id="QPC80613.1"/>
    </source>
</evidence>
<feature type="transmembrane region" description="Helical" evidence="7">
    <location>
        <begin position="255"/>
        <end position="273"/>
    </location>
</feature>
<sequence length="396" mass="42854">MATLFLLVIYAAFISLGLPDALLGVAWPVMQPEFAVPFSAAGIISMVISGGTIVSSLLSGKILARFGTGRVTVVSVTMTAVALLGFGLAPAFFWLILLAIPLGLGAGSVDSGLNDYVARHYEARHMSWLHCFWGLGAMLGPVIISQYIQDQSWRNGYLTVSIIQCGLVAILFFTLPVWEKVAKQSPKHSPEPEDEPHIVDIPKGVFYPLQVNGVKTVLMIFLFYCGIEATMGLWGSSFLVKIKGLDVATAAQWVSFFYGSITLGRFISGFVTVRMSSESLIRIGEIGILLGVILLILPLPTIFSLISFILIGLGCAPIFPSMLHETPARFGREDAPMIMGFQMAVAYTGATFLPPIFGVIASGTTFALMPAVFLLYIGVMVINSERINNYIKLKRA</sequence>
<evidence type="ECO:0000256" key="7">
    <source>
        <dbReference type="SAM" id="Phobius"/>
    </source>
</evidence>
<reference evidence="9 10" key="1">
    <citation type="submission" date="2020-02" db="EMBL/GenBank/DDBJ databases">
        <authorList>
            <person name="Zheng R.K."/>
            <person name="Sun C.M."/>
        </authorList>
    </citation>
    <scope>NUCLEOTIDE SEQUENCE [LARGE SCALE GENOMIC DNA]</scope>
    <source>
        <strain evidence="10">rifampicinis</strain>
    </source>
</reference>
<name>A0A7S8E579_9CHLR</name>
<dbReference type="GO" id="GO:0005886">
    <property type="term" value="C:plasma membrane"/>
    <property type="evidence" value="ECO:0007669"/>
    <property type="project" value="UniProtKB-SubCell"/>
</dbReference>
<feature type="transmembrane region" description="Helical" evidence="7">
    <location>
        <begin position="216"/>
        <end position="235"/>
    </location>
</feature>
<comment type="similarity">
    <text evidence="2">Belongs to the major facilitator superfamily.</text>
</comment>
<evidence type="ECO:0000256" key="3">
    <source>
        <dbReference type="ARBA" id="ARBA00022448"/>
    </source>
</evidence>
<dbReference type="Gene3D" id="1.20.1250.20">
    <property type="entry name" value="MFS general substrate transporter like domains"/>
    <property type="match status" value="1"/>
</dbReference>
<dbReference type="AlphaFoldDB" id="A0A7S8E579"/>
<dbReference type="EMBL" id="CP062983">
    <property type="protein sequence ID" value="QPC80613.1"/>
    <property type="molecule type" value="Genomic_DNA"/>
</dbReference>
<evidence type="ECO:0000256" key="4">
    <source>
        <dbReference type="ARBA" id="ARBA00022692"/>
    </source>
</evidence>
<comment type="subcellular location">
    <subcellularLocation>
        <location evidence="1">Cell membrane</location>
        <topology evidence="1">Multi-pass membrane protein</topology>
    </subcellularLocation>
</comment>
<organism evidence="9 10">
    <name type="scientific">Phototrophicus methaneseepsis</name>
    <dbReference type="NCBI Taxonomy" id="2710758"/>
    <lineage>
        <taxon>Bacteria</taxon>
        <taxon>Bacillati</taxon>
        <taxon>Chloroflexota</taxon>
        <taxon>Candidatus Thermofontia</taxon>
        <taxon>Phototrophicales</taxon>
        <taxon>Phototrophicaceae</taxon>
        <taxon>Phototrophicus</taxon>
    </lineage>
</organism>
<evidence type="ECO:0000256" key="1">
    <source>
        <dbReference type="ARBA" id="ARBA00004651"/>
    </source>
</evidence>
<evidence type="ECO:0000259" key="8">
    <source>
        <dbReference type="PROSITE" id="PS50850"/>
    </source>
</evidence>
<keyword evidence="3" id="KW-0813">Transport</keyword>
<evidence type="ECO:0000256" key="5">
    <source>
        <dbReference type="ARBA" id="ARBA00022989"/>
    </source>
</evidence>
<feature type="transmembrane region" description="Helical" evidence="7">
    <location>
        <begin position="335"/>
        <end position="353"/>
    </location>
</feature>
<feature type="domain" description="Major facilitator superfamily (MFS) profile" evidence="8">
    <location>
        <begin position="5"/>
        <end position="388"/>
    </location>
</feature>
<dbReference type="PANTHER" id="PTHR23514:SF3">
    <property type="entry name" value="BYPASS OF STOP CODON PROTEIN 6"/>
    <property type="match status" value="1"/>
</dbReference>
<keyword evidence="5 7" id="KW-1133">Transmembrane helix</keyword>
<dbReference type="InterPro" id="IPR051788">
    <property type="entry name" value="MFS_Transporter"/>
</dbReference>
<dbReference type="Pfam" id="PF07690">
    <property type="entry name" value="MFS_1"/>
    <property type="match status" value="1"/>
</dbReference>
<dbReference type="InterPro" id="IPR036259">
    <property type="entry name" value="MFS_trans_sf"/>
</dbReference>
<dbReference type="InterPro" id="IPR020846">
    <property type="entry name" value="MFS_dom"/>
</dbReference>
<dbReference type="RefSeq" id="WP_195168688.1">
    <property type="nucleotide sequence ID" value="NZ_CP062983.1"/>
</dbReference>
<dbReference type="PANTHER" id="PTHR23514">
    <property type="entry name" value="BYPASS OF STOP CODON PROTEIN 6"/>
    <property type="match status" value="1"/>
</dbReference>
<gene>
    <name evidence="9" type="ORF">G4Y79_12910</name>
</gene>
<evidence type="ECO:0000256" key="2">
    <source>
        <dbReference type="ARBA" id="ARBA00008335"/>
    </source>
</evidence>
<dbReference type="InterPro" id="IPR011701">
    <property type="entry name" value="MFS"/>
</dbReference>
<keyword evidence="4 7" id="KW-0812">Transmembrane</keyword>
<dbReference type="SUPFAM" id="SSF103473">
    <property type="entry name" value="MFS general substrate transporter"/>
    <property type="match status" value="1"/>
</dbReference>
<feature type="transmembrane region" description="Helical" evidence="7">
    <location>
        <begin position="359"/>
        <end position="382"/>
    </location>
</feature>
<feature type="transmembrane region" description="Helical" evidence="7">
    <location>
        <begin position="125"/>
        <end position="144"/>
    </location>
</feature>
<accession>A0A7S8E579</accession>
<proteinExistence type="inferred from homology"/>
<evidence type="ECO:0000256" key="6">
    <source>
        <dbReference type="ARBA" id="ARBA00023136"/>
    </source>
</evidence>
<keyword evidence="6 7" id="KW-0472">Membrane</keyword>